<dbReference type="PANTHER" id="PTHR44520">
    <property type="entry name" value="RESPONSE REGULATOR RCP1-RELATED"/>
    <property type="match status" value="1"/>
</dbReference>
<dbReference type="InterPro" id="IPR052893">
    <property type="entry name" value="TCS_response_regulator"/>
</dbReference>
<organism evidence="3 4">
    <name type="scientific">Leptolyngbya cf. ectocarpi LEGE 11479</name>
    <dbReference type="NCBI Taxonomy" id="1828722"/>
    <lineage>
        <taxon>Bacteria</taxon>
        <taxon>Bacillati</taxon>
        <taxon>Cyanobacteriota</taxon>
        <taxon>Cyanophyceae</taxon>
        <taxon>Leptolyngbyales</taxon>
        <taxon>Leptolyngbyaceae</taxon>
        <taxon>Leptolyngbya group</taxon>
        <taxon>Leptolyngbya</taxon>
    </lineage>
</organism>
<dbReference type="InterPro" id="IPR011006">
    <property type="entry name" value="CheY-like_superfamily"/>
</dbReference>
<dbReference type="Gene3D" id="3.40.50.2300">
    <property type="match status" value="1"/>
</dbReference>
<evidence type="ECO:0000313" key="3">
    <source>
        <dbReference type="EMBL" id="MBE9070158.1"/>
    </source>
</evidence>
<dbReference type="AlphaFoldDB" id="A0A928ZZC6"/>
<dbReference type="SMART" id="SM00448">
    <property type="entry name" value="REC"/>
    <property type="match status" value="1"/>
</dbReference>
<dbReference type="CDD" id="cd17557">
    <property type="entry name" value="REC_Rcp-like"/>
    <property type="match status" value="1"/>
</dbReference>
<name>A0A928ZZC6_LEPEC</name>
<proteinExistence type="predicted"/>
<reference evidence="3" key="1">
    <citation type="submission" date="2020-10" db="EMBL/GenBank/DDBJ databases">
        <authorList>
            <person name="Castelo-Branco R."/>
            <person name="Eusebio N."/>
            <person name="Adriana R."/>
            <person name="Vieira A."/>
            <person name="Brugerolle De Fraissinette N."/>
            <person name="Rezende De Castro R."/>
            <person name="Schneider M.P."/>
            <person name="Vasconcelos V."/>
            <person name="Leao P.N."/>
        </authorList>
    </citation>
    <scope>NUCLEOTIDE SEQUENCE</scope>
    <source>
        <strain evidence="3">LEGE 11479</strain>
    </source>
</reference>
<comment type="caution">
    <text evidence="3">The sequence shown here is derived from an EMBL/GenBank/DDBJ whole genome shotgun (WGS) entry which is preliminary data.</text>
</comment>
<evidence type="ECO:0000256" key="1">
    <source>
        <dbReference type="PROSITE-ProRule" id="PRU00169"/>
    </source>
</evidence>
<dbReference type="GO" id="GO:0000160">
    <property type="term" value="P:phosphorelay signal transduction system"/>
    <property type="evidence" value="ECO:0007669"/>
    <property type="project" value="InterPro"/>
</dbReference>
<dbReference type="SUPFAM" id="SSF52172">
    <property type="entry name" value="CheY-like"/>
    <property type="match status" value="1"/>
</dbReference>
<evidence type="ECO:0000313" key="4">
    <source>
        <dbReference type="Proteomes" id="UP000615026"/>
    </source>
</evidence>
<gene>
    <name evidence="3" type="ORF">IQ260_26305</name>
</gene>
<sequence>MDVTILLIEDSPTDAAILSAAFDDIGCLWSIQVVQTADEALDLLQQIDDSAHAHPQLILLDLNLPGKTGHDMLEAIKCNAVWQTIPTIVLSSSATPQDIYKSYQLHANAYITKPADFSEYRLIAQKINDFWLKTVQLPTGE</sequence>
<dbReference type="PANTHER" id="PTHR44520:SF2">
    <property type="entry name" value="RESPONSE REGULATOR RCP1"/>
    <property type="match status" value="1"/>
</dbReference>
<evidence type="ECO:0000259" key="2">
    <source>
        <dbReference type="PROSITE" id="PS50110"/>
    </source>
</evidence>
<accession>A0A928ZZC6</accession>
<dbReference type="EMBL" id="JADEXP010000382">
    <property type="protein sequence ID" value="MBE9070158.1"/>
    <property type="molecule type" value="Genomic_DNA"/>
</dbReference>
<feature type="domain" description="Response regulatory" evidence="2">
    <location>
        <begin position="4"/>
        <end position="128"/>
    </location>
</feature>
<dbReference type="Pfam" id="PF00072">
    <property type="entry name" value="Response_reg"/>
    <property type="match status" value="1"/>
</dbReference>
<dbReference type="Proteomes" id="UP000615026">
    <property type="component" value="Unassembled WGS sequence"/>
</dbReference>
<dbReference type="PROSITE" id="PS50110">
    <property type="entry name" value="RESPONSE_REGULATORY"/>
    <property type="match status" value="1"/>
</dbReference>
<keyword evidence="4" id="KW-1185">Reference proteome</keyword>
<feature type="modified residue" description="4-aspartylphosphate" evidence="1">
    <location>
        <position position="61"/>
    </location>
</feature>
<dbReference type="RefSeq" id="WP_193996040.1">
    <property type="nucleotide sequence ID" value="NZ_JADEXP010000382.1"/>
</dbReference>
<keyword evidence="1" id="KW-0597">Phosphoprotein</keyword>
<dbReference type="InterPro" id="IPR001789">
    <property type="entry name" value="Sig_transdc_resp-reg_receiver"/>
</dbReference>
<protein>
    <submittedName>
        <fullName evidence="3">Response regulator</fullName>
    </submittedName>
</protein>